<dbReference type="OrthoDB" id="66881at2759"/>
<reference evidence="8 9" key="1">
    <citation type="submission" date="2020-01" db="EMBL/GenBank/DDBJ databases">
        <title>Identification and distribution of gene clusters putatively required for synthesis of sphingolipid metabolism inhibitors in phylogenetically diverse species of the filamentous fungus Fusarium.</title>
        <authorList>
            <person name="Kim H.-S."/>
            <person name="Busman M."/>
            <person name="Brown D.W."/>
            <person name="Divon H."/>
            <person name="Uhlig S."/>
            <person name="Proctor R.H."/>
        </authorList>
    </citation>
    <scope>NUCLEOTIDE SEQUENCE [LARGE SCALE GENOMIC DNA]</scope>
    <source>
        <strain evidence="8 9">NRRL 20459</strain>
    </source>
</reference>
<evidence type="ECO:0000256" key="6">
    <source>
        <dbReference type="ARBA" id="ARBA00023002"/>
    </source>
</evidence>
<dbReference type="InterPro" id="IPR020946">
    <property type="entry name" value="Flavin_mOase-like"/>
</dbReference>
<dbReference type="Gene3D" id="3.50.50.60">
    <property type="entry name" value="FAD/NAD(P)-binding domain"/>
    <property type="match status" value="2"/>
</dbReference>
<dbReference type="PANTHER" id="PTHR43098:SF3">
    <property type="entry name" value="L-ORNITHINE N(5)-MONOOXYGENASE-RELATED"/>
    <property type="match status" value="1"/>
</dbReference>
<dbReference type="Pfam" id="PF13450">
    <property type="entry name" value="NAD_binding_8"/>
    <property type="match status" value="1"/>
</dbReference>
<evidence type="ECO:0000256" key="5">
    <source>
        <dbReference type="ARBA" id="ARBA00022857"/>
    </source>
</evidence>
<dbReference type="GO" id="GO:0050661">
    <property type="term" value="F:NADP binding"/>
    <property type="evidence" value="ECO:0007669"/>
    <property type="project" value="InterPro"/>
</dbReference>
<dbReference type="GO" id="GO:0050660">
    <property type="term" value="F:flavin adenine dinucleotide binding"/>
    <property type="evidence" value="ECO:0007669"/>
    <property type="project" value="InterPro"/>
</dbReference>
<keyword evidence="4" id="KW-0274">FAD</keyword>
<dbReference type="Pfam" id="PF00743">
    <property type="entry name" value="FMO-like"/>
    <property type="match status" value="1"/>
</dbReference>
<keyword evidence="5" id="KW-0521">NADP</keyword>
<proteinExistence type="inferred from homology"/>
<comment type="caution">
    <text evidence="8">The sequence shown here is derived from an EMBL/GenBank/DDBJ whole genome shotgun (WGS) entry which is preliminary data.</text>
</comment>
<keyword evidence="3" id="KW-0285">Flavoprotein</keyword>
<evidence type="ECO:0000256" key="1">
    <source>
        <dbReference type="ARBA" id="ARBA00001974"/>
    </source>
</evidence>
<evidence type="ECO:0000256" key="3">
    <source>
        <dbReference type="ARBA" id="ARBA00022630"/>
    </source>
</evidence>
<dbReference type="InterPro" id="IPR036188">
    <property type="entry name" value="FAD/NAD-bd_sf"/>
</dbReference>
<evidence type="ECO:0000256" key="7">
    <source>
        <dbReference type="ARBA" id="ARBA00023033"/>
    </source>
</evidence>
<accession>A0A8H4LI14</accession>
<protein>
    <submittedName>
        <fullName evidence="8">Cyclopentanone -monooxygenase</fullName>
    </submittedName>
</protein>
<dbReference type="PANTHER" id="PTHR43098">
    <property type="entry name" value="L-ORNITHINE N(5)-MONOOXYGENASE-RELATED"/>
    <property type="match status" value="1"/>
</dbReference>
<keyword evidence="7 8" id="KW-0503">Monooxygenase</keyword>
<dbReference type="AlphaFoldDB" id="A0A8H4LI14"/>
<evidence type="ECO:0000313" key="8">
    <source>
        <dbReference type="EMBL" id="KAF4468710.1"/>
    </source>
</evidence>
<dbReference type="GO" id="GO:0004499">
    <property type="term" value="F:N,N-dimethylaniline monooxygenase activity"/>
    <property type="evidence" value="ECO:0007669"/>
    <property type="project" value="InterPro"/>
</dbReference>
<comment type="cofactor">
    <cofactor evidence="1">
        <name>FAD</name>
        <dbReference type="ChEBI" id="CHEBI:57692"/>
    </cofactor>
</comment>
<evidence type="ECO:0000256" key="4">
    <source>
        <dbReference type="ARBA" id="ARBA00022827"/>
    </source>
</evidence>
<evidence type="ECO:0000256" key="2">
    <source>
        <dbReference type="ARBA" id="ARBA00010139"/>
    </source>
</evidence>
<dbReference type="SUPFAM" id="SSF51905">
    <property type="entry name" value="FAD/NAD(P)-binding domain"/>
    <property type="match status" value="1"/>
</dbReference>
<gene>
    <name evidence="8" type="ORF">FALBO_4400</name>
</gene>
<evidence type="ECO:0000313" key="9">
    <source>
        <dbReference type="Proteomes" id="UP000554235"/>
    </source>
</evidence>
<dbReference type="Proteomes" id="UP000554235">
    <property type="component" value="Unassembled WGS sequence"/>
</dbReference>
<name>A0A8H4LI14_9HYPO</name>
<keyword evidence="6" id="KW-0560">Oxidoreductase</keyword>
<comment type="similarity">
    <text evidence="2">Belongs to the FAD-binding monooxygenase family.</text>
</comment>
<dbReference type="EMBL" id="JAADYS010000576">
    <property type="protein sequence ID" value="KAF4468710.1"/>
    <property type="molecule type" value="Genomic_DNA"/>
</dbReference>
<keyword evidence="9" id="KW-1185">Reference proteome</keyword>
<organism evidence="8 9">
    <name type="scientific">Fusarium albosuccineum</name>
    <dbReference type="NCBI Taxonomy" id="1237068"/>
    <lineage>
        <taxon>Eukaryota</taxon>
        <taxon>Fungi</taxon>
        <taxon>Dikarya</taxon>
        <taxon>Ascomycota</taxon>
        <taxon>Pezizomycotina</taxon>
        <taxon>Sordariomycetes</taxon>
        <taxon>Hypocreomycetidae</taxon>
        <taxon>Hypocreales</taxon>
        <taxon>Nectriaceae</taxon>
        <taxon>Fusarium</taxon>
        <taxon>Fusarium decemcellulare species complex</taxon>
    </lineage>
</organism>
<dbReference type="InterPro" id="IPR050775">
    <property type="entry name" value="FAD-binding_Monooxygenases"/>
</dbReference>
<sequence>MSFPAEVDAVVVGASWAGIWLLHELRRLGLSVCLIEARAGVGGVWFYTHYPGCRVDTEVPFYEFAAPELWHNWSWKERFAKRADVQKYLEAVCDKLDLWPYITLGTLVTGASWNEDEKRWHLSTYDGSILKSHFFVPCTGYSTVPVYPTYDGVRTFENGFHTSRWPEHLDVAGKRVGIIGTGSSGTQIIEAIASKVSHLTVFQRTPNLAIPQCQVQYSAEEFARVKQGYPDLLEQRLSTFGVDCPNRRLRTFDDVPEARQDFYDTLYRKGGLSFWFRNYADMTTDSRANQEAYNFWRSRILPRIRDPDIASKLAPEIPPHAFGIKRPSLETEYFEAFNRPNVSLIDLRRDPIVFEGKNSIVCRNSGSHELDILIYATGFDFVTASVLQMNVRGRDGLLLSDKWNIKTGSSGIWTYLGLMSAGFPNMFFPVGPQAPTALGITPFTAELQGRWVAGIVSQLRKQKQTTVEPTSDAESWWKKELVSSADQTLFPQTDSWYMGVNVSGRKKEPRCYLGGVDRYAQFLDESATGGFQGCLFR</sequence>